<evidence type="ECO:0000313" key="2">
    <source>
        <dbReference type="EnsemblMetazoa" id="G26804.1:cds"/>
    </source>
</evidence>
<dbReference type="EnsemblMetazoa" id="G26804.1">
    <property type="protein sequence ID" value="G26804.1:cds"/>
    <property type="gene ID" value="G26804"/>
</dbReference>
<accession>A0A8W8L7B0</accession>
<protein>
    <recommendedName>
        <fullName evidence="4">Ectoine hydroxylase</fullName>
    </recommendedName>
</protein>
<dbReference type="Proteomes" id="UP000005408">
    <property type="component" value="Unassembled WGS sequence"/>
</dbReference>
<evidence type="ECO:0008006" key="4">
    <source>
        <dbReference type="Google" id="ProtNLM"/>
    </source>
</evidence>
<dbReference type="Pfam" id="PF05721">
    <property type="entry name" value="PhyH"/>
    <property type="match status" value="2"/>
</dbReference>
<comment type="cofactor">
    <cofactor evidence="1">
        <name>Fe cation</name>
        <dbReference type="ChEBI" id="CHEBI:24875"/>
    </cofactor>
</comment>
<dbReference type="PANTHER" id="PTHR20883:SF51">
    <property type="entry name" value="PHYTANOYL-COA HYDROXYLASE"/>
    <property type="match status" value="1"/>
</dbReference>
<organism evidence="2 3">
    <name type="scientific">Magallana gigas</name>
    <name type="common">Pacific oyster</name>
    <name type="synonym">Crassostrea gigas</name>
    <dbReference type="NCBI Taxonomy" id="29159"/>
    <lineage>
        <taxon>Eukaryota</taxon>
        <taxon>Metazoa</taxon>
        <taxon>Spiralia</taxon>
        <taxon>Lophotrochozoa</taxon>
        <taxon>Mollusca</taxon>
        <taxon>Bivalvia</taxon>
        <taxon>Autobranchia</taxon>
        <taxon>Pteriomorphia</taxon>
        <taxon>Ostreida</taxon>
        <taxon>Ostreoidea</taxon>
        <taxon>Ostreidae</taxon>
        <taxon>Magallana</taxon>
    </lineage>
</organism>
<evidence type="ECO:0000313" key="3">
    <source>
        <dbReference type="Proteomes" id="UP000005408"/>
    </source>
</evidence>
<reference evidence="2" key="1">
    <citation type="submission" date="2022-08" db="UniProtKB">
        <authorList>
            <consortium name="EnsemblMetazoa"/>
        </authorList>
    </citation>
    <scope>IDENTIFICATION</scope>
    <source>
        <strain evidence="2">05x7-T-G4-1.051#20</strain>
    </source>
</reference>
<evidence type="ECO:0000256" key="1">
    <source>
        <dbReference type="ARBA" id="ARBA00001962"/>
    </source>
</evidence>
<sequence length="472" mass="54556">MSGNNFEITEERLKEYTDNGFIIVKKLFDEEEVRKFKRCFEDTEEVERNKIRVDDSLGREVDLTVWNHPGNDVTGMAARSEKIINAAEKLLGGKEVYHYHGKLIQKNAKSGGTFLWHQDYGYWYKNGCLFPEMLTYFVALDKCDKSNGCLKVLKGSNKCGRIEHSMVAGQTAADIDRVRELKKKLELVHVELEPGDALIFSCNLLHCSGPNNSDRRRWAYLMCYNTRHNNPVKVHHHPCYTPINKNFFVARRENNDLWEGNNFEITEERLKEYTDNGFIIVKKLFDEEEVRKFKRCFEDTEEVERNKIRVDDSLGREVDLTVWNHPGNDVTGMAARSEKIINAAEKVLKGSNKCGCIEHSMVAGQTAADIDRVRELKKKLELVHVELEPGDALIFSCNLLHCSGPNNSDRRRWAYLMCYNTRHNNPVKVHHHPCYTPINKVPNTAIKECENYTDFTGKQFMDPKENSTIIVK</sequence>
<dbReference type="InterPro" id="IPR008775">
    <property type="entry name" value="Phytyl_CoA_dOase-like"/>
</dbReference>
<keyword evidence="3" id="KW-1185">Reference proteome</keyword>
<dbReference type="SUPFAM" id="SSF51197">
    <property type="entry name" value="Clavaminate synthase-like"/>
    <property type="match status" value="2"/>
</dbReference>
<dbReference type="AlphaFoldDB" id="A0A8W8L7B0"/>
<proteinExistence type="predicted"/>
<dbReference type="Gene3D" id="2.60.120.620">
    <property type="entry name" value="q2cbj1_9rhob like domain"/>
    <property type="match status" value="3"/>
</dbReference>
<dbReference type="PANTHER" id="PTHR20883">
    <property type="entry name" value="PHYTANOYL-COA DIOXYGENASE DOMAIN CONTAINING 1"/>
    <property type="match status" value="1"/>
</dbReference>
<name>A0A8W8L7B0_MAGGI</name>